<evidence type="ECO:0000313" key="5">
    <source>
        <dbReference type="RefSeq" id="XP_030979358.1"/>
    </source>
</evidence>
<sequence>MSSTPPKRQWPPSTPPSRPPTKQQVQPTPSPHWFGASSNIDFSFNFQSPITPDPSPGNPSCTKSGSFPDHPVIQGAAGTASPPGLLANDLSQLSLGSQSPDPFSPERHKATGTLARAPPAPYRVETEEGPAHEFFTSSFQDNLSEAINVAQEAVLLIEKLRAAGVSDEILMRLLEDARRLGSYTGSETRTIAVLGDSGQGKSSLINSLLHYPEISKTGDIGSACTSVVTEYREKKPAPHGAGASDQAPITLEVEYLSGIEIKEMVTELLWSYRQLFLPAVESDTTSDADYARYMRESEQAWSALEAAFGHRREFKRAMLQDMAEGSLERITEMLVGWTEDIEWPSGDETAGYNGDDEVTGNEPSHLVWRSTAATAEECCEKTSLFMQDRYWPFTKIIRVYLDSDVLKNGLVLADLPGLQDTNLARVRATQDYLMRCENVFVVANIARAITDQSLKSSLYNVLAKNVPLTWEEADSKGRGLINIAVVCTKSEDINLRAARVEFCGRGKPIDPDVLADLDRDIEAADRCGERRRYKDLKNRRKLLMMRARSEHVKAGLRQAYASRVPGEALRVFCVSNSIYEKYAIDFGDGRSNNSELVAASEIPDVRRFCRSITAEARHREARHFVCSSVAGLLGSLRLWVGSAQDTRVVENDNWIKTKREELSGSVQDARTEIMEAAAAVADNFKNCFKDQILSFLDGRNAYWERAAKHEGEQWQSWHWTQYSAFCLNNGHHETPKRPRQDWNAKILWKMRSELAYQWELVEEEAGNVFDVFLDLAKDQLEEIRDQVEEASVTLPSCASLAEALLCHIKDLEYRTALRKAEFVCSVRTIRRYASESNHMSYVLSGMLPTYRQASSQSGTGKAARQKSIVQGRITDGTLFPGISMAISTAVEAAVQKSQVGLSDDVAAVLDRVNADVKLELRRWCHRNEAAEMTTVAATGRNTNVNVPGSSAVATESTAALLVALGGEVEELWQRHAGLVRSVSTASDREME</sequence>
<dbReference type="Pfam" id="PF00350">
    <property type="entry name" value="Dynamin_N"/>
    <property type="match status" value="1"/>
</dbReference>
<feature type="domain" description="DUF7605" evidence="3">
    <location>
        <begin position="700"/>
        <end position="879"/>
    </location>
</feature>
<evidence type="ECO:0000313" key="4">
    <source>
        <dbReference type="Proteomes" id="UP000515153"/>
    </source>
</evidence>
<name>A0A6P8AWR3_PYRGI</name>
<dbReference type="Pfam" id="PF24564">
    <property type="entry name" value="DUF7605"/>
    <property type="match status" value="1"/>
</dbReference>
<reference evidence="5" key="2">
    <citation type="submission" date="2019-10" db="EMBL/GenBank/DDBJ databases">
        <authorList>
            <consortium name="NCBI Genome Project"/>
        </authorList>
    </citation>
    <scope>NUCLEOTIDE SEQUENCE</scope>
    <source>
        <strain evidence="5">NI907</strain>
    </source>
</reference>
<evidence type="ECO:0000259" key="3">
    <source>
        <dbReference type="Pfam" id="PF24564"/>
    </source>
</evidence>
<accession>A0A6P8AWR3</accession>
<gene>
    <name evidence="5" type="ORF">PgNI_08716</name>
</gene>
<dbReference type="InterPro" id="IPR027417">
    <property type="entry name" value="P-loop_NTPase"/>
</dbReference>
<dbReference type="PANTHER" id="PTHR36681:SF3">
    <property type="entry name" value="NUCLEAR GTPASE, GERMINAL CENTER-ASSOCIATED, TANDEM DUPLICATE 3"/>
    <property type="match status" value="1"/>
</dbReference>
<reference evidence="4 5" key="1">
    <citation type="journal article" date="2019" name="Mol. Biol. Evol.">
        <title>Blast fungal genomes show frequent chromosomal changes, gene gains and losses, and effector gene turnover.</title>
        <authorList>
            <person name="Gomez Luciano L.B."/>
            <person name="Jason Tsai I."/>
            <person name="Chuma I."/>
            <person name="Tosa Y."/>
            <person name="Chen Y.H."/>
            <person name="Li J.Y."/>
            <person name="Li M.Y."/>
            <person name="Jade Lu M.Y."/>
            <person name="Nakayashiki H."/>
            <person name="Li W.H."/>
        </authorList>
    </citation>
    <scope>NUCLEOTIDE SEQUENCE [LARGE SCALE GENOMIC DNA]</scope>
    <source>
        <strain evidence="4 5">NI907</strain>
    </source>
</reference>
<feature type="compositionally biased region" description="Pro residues" evidence="1">
    <location>
        <begin position="8"/>
        <end position="19"/>
    </location>
</feature>
<organism evidence="4 5">
    <name type="scientific">Pyricularia grisea</name>
    <name type="common">Crabgrass-specific blast fungus</name>
    <name type="synonym">Magnaporthe grisea</name>
    <dbReference type="NCBI Taxonomy" id="148305"/>
    <lineage>
        <taxon>Eukaryota</taxon>
        <taxon>Fungi</taxon>
        <taxon>Dikarya</taxon>
        <taxon>Ascomycota</taxon>
        <taxon>Pezizomycotina</taxon>
        <taxon>Sordariomycetes</taxon>
        <taxon>Sordariomycetidae</taxon>
        <taxon>Magnaporthales</taxon>
        <taxon>Pyriculariaceae</taxon>
        <taxon>Pyricularia</taxon>
    </lineage>
</organism>
<dbReference type="GeneID" id="41963617"/>
<dbReference type="InterPro" id="IPR056024">
    <property type="entry name" value="DUF7605"/>
</dbReference>
<dbReference type="Gene3D" id="3.40.50.300">
    <property type="entry name" value="P-loop containing nucleotide triphosphate hydrolases"/>
    <property type="match status" value="1"/>
</dbReference>
<proteinExistence type="predicted"/>
<evidence type="ECO:0000259" key="2">
    <source>
        <dbReference type="Pfam" id="PF00350"/>
    </source>
</evidence>
<feature type="domain" description="Dynamin N-terminal" evidence="2">
    <location>
        <begin position="191"/>
        <end position="453"/>
    </location>
</feature>
<dbReference type="KEGG" id="pgri:PgNI_08716"/>
<feature type="compositionally biased region" description="Polar residues" evidence="1">
    <location>
        <begin position="89"/>
        <end position="101"/>
    </location>
</feature>
<dbReference type="SUPFAM" id="SSF52540">
    <property type="entry name" value="P-loop containing nucleoside triphosphate hydrolases"/>
    <property type="match status" value="1"/>
</dbReference>
<dbReference type="RefSeq" id="XP_030979358.1">
    <property type="nucleotide sequence ID" value="XM_031128709.1"/>
</dbReference>
<protein>
    <submittedName>
        <fullName evidence="5">Uncharacterized protein</fullName>
    </submittedName>
</protein>
<dbReference type="PANTHER" id="PTHR36681">
    <property type="entry name" value="NUCLEAR GTPASE, GERMINAL CENTER-ASSOCIATED, TANDEM DUPLICATE 3"/>
    <property type="match status" value="1"/>
</dbReference>
<feature type="compositionally biased region" description="Polar residues" evidence="1">
    <location>
        <begin position="36"/>
        <end position="50"/>
    </location>
</feature>
<dbReference type="Proteomes" id="UP000515153">
    <property type="component" value="Chromosome V"/>
</dbReference>
<reference evidence="5" key="3">
    <citation type="submission" date="2025-08" db="UniProtKB">
        <authorList>
            <consortium name="RefSeq"/>
        </authorList>
    </citation>
    <scope>IDENTIFICATION</scope>
    <source>
        <strain evidence="5">NI907</strain>
    </source>
</reference>
<dbReference type="InterPro" id="IPR045063">
    <property type="entry name" value="Dynamin_N"/>
</dbReference>
<feature type="region of interest" description="Disordered" evidence="1">
    <location>
        <begin position="1"/>
        <end position="113"/>
    </location>
</feature>
<keyword evidence="4" id="KW-1185">Reference proteome</keyword>
<dbReference type="AlphaFoldDB" id="A0A6P8AWR3"/>
<evidence type="ECO:0000256" key="1">
    <source>
        <dbReference type="SAM" id="MobiDB-lite"/>
    </source>
</evidence>